<feature type="non-terminal residue" evidence="1">
    <location>
        <position position="1"/>
    </location>
</feature>
<protein>
    <submittedName>
        <fullName evidence="1">Uncharacterized protein</fullName>
    </submittedName>
</protein>
<dbReference type="AlphaFoldDB" id="X1HK44"/>
<reference evidence="1" key="1">
    <citation type="journal article" date="2014" name="Front. Microbiol.">
        <title>High frequency of phylogenetically diverse reductive dehalogenase-homologous genes in deep subseafloor sedimentary metagenomes.</title>
        <authorList>
            <person name="Kawai M."/>
            <person name="Futagami T."/>
            <person name="Toyoda A."/>
            <person name="Takaki Y."/>
            <person name="Nishi S."/>
            <person name="Hori S."/>
            <person name="Arai W."/>
            <person name="Tsubouchi T."/>
            <person name="Morono Y."/>
            <person name="Uchiyama I."/>
            <person name="Ito T."/>
            <person name="Fujiyama A."/>
            <person name="Inagaki F."/>
            <person name="Takami H."/>
        </authorList>
    </citation>
    <scope>NUCLEOTIDE SEQUENCE</scope>
    <source>
        <strain evidence="1">Expedition CK06-06</strain>
    </source>
</reference>
<name>X1HK44_9ZZZZ</name>
<sequence>QSEVNELLTFVDNVLSYIPQKEQVSLEEDVEVIYTRPFKVCRHKRISCVE</sequence>
<proteinExistence type="predicted"/>
<accession>X1HK44</accession>
<gene>
    <name evidence="1" type="ORF">S03H2_30176</name>
</gene>
<organism evidence="1">
    <name type="scientific">marine sediment metagenome</name>
    <dbReference type="NCBI Taxonomy" id="412755"/>
    <lineage>
        <taxon>unclassified sequences</taxon>
        <taxon>metagenomes</taxon>
        <taxon>ecological metagenomes</taxon>
    </lineage>
</organism>
<comment type="caution">
    <text evidence="1">The sequence shown here is derived from an EMBL/GenBank/DDBJ whole genome shotgun (WGS) entry which is preliminary data.</text>
</comment>
<dbReference type="EMBL" id="BARU01018246">
    <property type="protein sequence ID" value="GAH54214.1"/>
    <property type="molecule type" value="Genomic_DNA"/>
</dbReference>
<evidence type="ECO:0000313" key="1">
    <source>
        <dbReference type="EMBL" id="GAH54214.1"/>
    </source>
</evidence>